<keyword evidence="2" id="KW-0596">Phosphopantetheine</keyword>
<dbReference type="GO" id="GO:0044550">
    <property type="term" value="P:secondary metabolite biosynthetic process"/>
    <property type="evidence" value="ECO:0007669"/>
    <property type="project" value="TreeGrafter"/>
</dbReference>
<evidence type="ECO:0000256" key="9">
    <source>
        <dbReference type="SAM" id="MobiDB-lite"/>
    </source>
</evidence>
<dbReference type="InterPro" id="IPR049551">
    <property type="entry name" value="PKS_DH_C"/>
</dbReference>
<feature type="domain" description="PKS/mFAS DH" evidence="11">
    <location>
        <begin position="952"/>
        <end position="1266"/>
    </location>
</feature>
<name>A0A364N6N0_STELY</name>
<dbReference type="PROSITE" id="PS00012">
    <property type="entry name" value="PHOSPHOPANTETHEINE"/>
    <property type="match status" value="1"/>
</dbReference>
<dbReference type="Gene3D" id="3.40.50.720">
    <property type="entry name" value="NAD(P)-binding Rossmann-like Domain"/>
    <property type="match status" value="2"/>
</dbReference>
<dbReference type="Gene3D" id="3.40.50.150">
    <property type="entry name" value="Vaccinia Virus protein VP39"/>
    <property type="match status" value="1"/>
</dbReference>
<dbReference type="SUPFAM" id="SSF53335">
    <property type="entry name" value="S-adenosyl-L-methionine-dependent methyltransferases"/>
    <property type="match status" value="1"/>
</dbReference>
<dbReference type="Pfam" id="PF00550">
    <property type="entry name" value="PP-binding"/>
    <property type="match status" value="1"/>
</dbReference>
<keyword evidence="5" id="KW-0949">S-adenosyl-L-methionine</keyword>
<dbReference type="Gene3D" id="1.10.1200.10">
    <property type="entry name" value="ACP-like"/>
    <property type="match status" value="1"/>
</dbReference>
<dbReference type="InterPro" id="IPR016036">
    <property type="entry name" value="Malonyl_transacylase_ACP-bd"/>
</dbReference>
<dbReference type="InterPro" id="IPR036291">
    <property type="entry name" value="NAD(P)-bd_dom_sf"/>
</dbReference>
<dbReference type="PANTHER" id="PTHR43775">
    <property type="entry name" value="FATTY ACID SYNTHASE"/>
    <property type="match status" value="1"/>
</dbReference>
<evidence type="ECO:0000256" key="1">
    <source>
        <dbReference type="ARBA" id="ARBA00004685"/>
    </source>
</evidence>
<feature type="region of interest" description="Disordered" evidence="9">
    <location>
        <begin position="2564"/>
        <end position="2590"/>
    </location>
</feature>
<dbReference type="GO" id="GO:0004315">
    <property type="term" value="F:3-oxoacyl-[acyl-carrier-protein] synthase activity"/>
    <property type="evidence" value="ECO:0007669"/>
    <property type="project" value="InterPro"/>
</dbReference>
<feature type="region of interest" description="N-terminal hotdog fold" evidence="8">
    <location>
        <begin position="952"/>
        <end position="1097"/>
    </location>
</feature>
<dbReference type="InterPro" id="IPR001227">
    <property type="entry name" value="Ac_transferase_dom_sf"/>
</dbReference>
<dbReference type="GO" id="GO:0004312">
    <property type="term" value="F:fatty acid synthase activity"/>
    <property type="evidence" value="ECO:0007669"/>
    <property type="project" value="TreeGrafter"/>
</dbReference>
<dbReference type="InterPro" id="IPR018201">
    <property type="entry name" value="Ketoacyl_synth_AS"/>
</dbReference>
<dbReference type="SMART" id="SM00826">
    <property type="entry name" value="PKS_DH"/>
    <property type="match status" value="1"/>
</dbReference>
<dbReference type="InterPro" id="IPR014030">
    <property type="entry name" value="Ketoacyl_synth_N"/>
</dbReference>
<evidence type="ECO:0000256" key="7">
    <source>
        <dbReference type="ARBA" id="ARBA00023268"/>
    </source>
</evidence>
<dbReference type="SMART" id="SM00827">
    <property type="entry name" value="PKS_AT"/>
    <property type="match status" value="1"/>
</dbReference>
<dbReference type="InterPro" id="IPR006162">
    <property type="entry name" value="Ppantetheine_attach_site"/>
</dbReference>
<dbReference type="InterPro" id="IPR016039">
    <property type="entry name" value="Thiolase-like"/>
</dbReference>
<dbReference type="InterPro" id="IPR036736">
    <property type="entry name" value="ACP-like_sf"/>
</dbReference>
<organism evidence="12 13">
    <name type="scientific">Stemphylium lycopersici</name>
    <name type="common">Tomato gray leaf spot disease fungus</name>
    <name type="synonym">Thyrospora lycopersici</name>
    <dbReference type="NCBI Taxonomy" id="183478"/>
    <lineage>
        <taxon>Eukaryota</taxon>
        <taxon>Fungi</taxon>
        <taxon>Dikarya</taxon>
        <taxon>Ascomycota</taxon>
        <taxon>Pezizomycotina</taxon>
        <taxon>Dothideomycetes</taxon>
        <taxon>Pleosporomycetidae</taxon>
        <taxon>Pleosporales</taxon>
        <taxon>Pleosporineae</taxon>
        <taxon>Pleosporaceae</taxon>
        <taxon>Stemphylium</taxon>
    </lineage>
</organism>
<evidence type="ECO:0000259" key="10">
    <source>
        <dbReference type="PROSITE" id="PS52004"/>
    </source>
</evidence>
<gene>
    <name evidence="12" type="ORF">DDE83_003649</name>
</gene>
<dbReference type="InterPro" id="IPR050091">
    <property type="entry name" value="PKS_NRPS_Biosynth_Enz"/>
</dbReference>
<dbReference type="Pfam" id="PF00109">
    <property type="entry name" value="ketoacyl-synt"/>
    <property type="match status" value="1"/>
</dbReference>
<dbReference type="Gene3D" id="3.40.366.10">
    <property type="entry name" value="Malonyl-Coenzyme A Acyl Carrier Protein, domain 2"/>
    <property type="match status" value="1"/>
</dbReference>
<dbReference type="InterPro" id="IPR029063">
    <property type="entry name" value="SAM-dependent_MTases_sf"/>
</dbReference>
<evidence type="ECO:0000259" key="11">
    <source>
        <dbReference type="PROSITE" id="PS52019"/>
    </source>
</evidence>
<dbReference type="Gene3D" id="3.40.47.10">
    <property type="match status" value="1"/>
</dbReference>
<dbReference type="InterPro" id="IPR032821">
    <property type="entry name" value="PKS_assoc"/>
</dbReference>
<feature type="active site" description="Proton acceptor; for dehydratase activity" evidence="8">
    <location>
        <position position="986"/>
    </location>
</feature>
<sequence>MGSYSYEHDYVTEPIAIVGSSCRFPGNASSPSKLWELLKNPRDVVSEIPSTRFNTTGLYNSDSQHHGSTNVRHAYLLGEDPRVFDRDFFGISPKEAESMDPQQRMLLETVYEGIESAGYSMQELRGSATAVFVGVMFLDYQSVAVRGLESLPQYHATGVAMSILANRVSYFYDWKGPSVAVDTACSSSLVALHHAVQTLRSGEAQMAVAAGSNLILGPEPFISESNLNMLSPNGRSYMWDKDADGYTRGEGFSSVILKTLSQAIADGDHIECVIRETGVNQDGRTPGITMPSSSGQAALIRATYARAGLDLRRETDRPQYFEAHGTGTQAGDPREAEAISSVFFPKGHQDGGELVVGSIKTIIGHLEGSAGLAGVLKASLALQHGQIPANLHFNNLNPKIQPFYTHLRVPTEMQPWPVLLDGCPRRASVNSFGFGGTNAHAILESWEGHSERAHGVSHGGGLFVLSANSAQTLAAMVARLSDYLETYPNTDLNRLSRTLFLRTEFPFRVAFSATTVQQLATKLRAAVLGKSPRIVAIPESLPPRILGVFTGQGAQWATMGAGLYKSSAVFRGAFMRMQESLDSLPDKHERPTWSLVDELSASAAESRVGEAFVSQPLCTALQVALVDMLRVAGVQFAGVVGHSSGEIGAAYAAGFLEAHDAIRIAYLRGVHSKLAQGPDGSRGKMMAVGMSLNQANAFCAEFNGSLSVAASNSARSCTLAGDAQAINTARERLEAAGTFARVLQVDTAYHSHHMLPAAQPYLESLKKCNIKIHKGKGEVCPWYSSVWGSNGRSRSFTDPREAITLKGQYWVDNLTNTVLFSHAIQRAIGEAHVFDIALEVGPHAALKGPASETITSMTGMGLPYSGVLKRGQPDVEAFADALGLLWKSFPLQSGRPLIEFQGVQRALAVSQKSSNQPSILKDLPTYPFDHHMVHWKESRTSALFRTQNQPRHQLLGSATTYGSGKRREVHWRQVLRLSEIPWLRGHRIQGEYLFPATGFVTMAYEAAVRLVPATQQLELVELHDIDIFRALNLELESCGTEVLFTARVTDQSGDAINVRWACYSAPVDFENGQGLGHAPPQADAHAEGFVRLVLGTPSHNVLPQRSRPALSVTPVDVEELYETLAGLGHGYADDFQAPAMLRRLNHAVVTMPSGWDQAELLTRHEMNPAALDTAIHGLLAGYSSPGDERQRSVYLPGRIDSIRVSMLSATSTDNSPTSILEADAFVTHGDASLISGDLNVFDPTNNETRVQIRGVHMSALPGSSKPNREVYSQETWERDAQSGIEPGREARVPDERLEVCTLMVRLALFYCKKLAGQIKPFETMLLSKNRKNLLNWIQNDLLLKVQAGELDEAKKEWLEDSEDLLHDEIERLGAGNCVDVALLRALGNNLAPITRGLMPATKVAEQDDMLVRLYADGIGFREAISDAATLIAQLSHRYPAMKMIEVGASFGSGLRDAVLNLVDKRRYASYTITNTVEPADHDAKLIFKLLDVDKDPARQGFTENAYDLAIAQTSYSTSISHETLTNARKLLRPGGFLLLVATTADCLPVRLTQSLLPGSWLESDEGQPQIISISTCDALLKDSGFSGVDASSTPSFRSVMLSQAVDEAVMGLRDPFSSIEVVAVEVLLVHDSSPTKVVTELASQVTQKLENLARVRIVSGFEDIRVPMGAIVLNLCDLDSPTFHDIDERRFQGLQEVMRQASVLFWVTKGARAGTEPENTMVLGWGRSARVERTTLKLQVLDLEQEVQTVDPDEIVNMLLRLAGSHRDNQEMLWTLEPELVLRDNAFYVPRVWPIDSLNALADTRSKEVTVEVAATSQFIMLDERGQPTVGRSYQDDTNAQSWEVLASSVHKLRLRGQQQPKRLCVLRNSASGETVLVLTRPKGSTVTDSGLDIVWRYDSGSQVAHHSQQLHRIMAAALAEATLQGVTGRVWVHGAPAWLVKELDRVALERGDIQLCQTTSDAERNDGYTKFLHPFITEREFTLAKPTGVSTFICLENSAHSDAMVDLVRKHLPVTQVEQLDLSPESHNGVLARRFNQTMFADLINKQLSSGASLSHPDVDGCIIGVQDIANTSVSSIPPAGIFDRTTASTITAKLLPPNHAGLFSSDKTYLLLGLAGDLGISIAYWLFNNGARHVVLASRNPVVSQSVVDHAAAVKNANLRFMAIDICSAASLFAAWTEIHASMPPIAGIMNGAMVMRDRMFADQPWAEFSAVMAPKVAGTQNLVALLDQEAKPGQLDFVMFFSSAVAVAGNAGQTAYGASNWFMQGTASQLRRRGTPACVVHIGHVSGLGYVHRHENRKKIEEALHVLMAPVSEIDLLDTLAEAIVGGRPNGKNPPEIIIGVRGDIRAYTWREQPRLWHYLQSDEDGSDASNQNGGNISLKAQLAAAAGDQDVCLELLLTSFGSALCAMLHMKPEELDSNMPVASLGIDSLVAVRIREWVMHYVGVEVSVLKVMSANTALVELCKDILAVWRKQRCEQINAKRSKKEIYKNMPAAEPKATSPNTTNPALVDPTCTPPTVLAAPVKAEPVGSAPALPLALSVCVCVCVCVSPLLLASGSCPLSSSGGLHTTTSTRSLRQRPSSKKLCAPSAQHTAVHGRGEPIALILPLSQQAYRSQKAWSLMPASLLIVQPPARLDEGRASGALEGEAEAEAVDSARQDSALPQRKIEGMSVGVVNGDGDGLVKVV</sequence>
<evidence type="ECO:0000313" key="13">
    <source>
        <dbReference type="Proteomes" id="UP000249619"/>
    </source>
</evidence>
<dbReference type="Gene3D" id="3.30.70.3290">
    <property type="match status" value="1"/>
</dbReference>
<evidence type="ECO:0000256" key="3">
    <source>
        <dbReference type="ARBA" id="ARBA00022553"/>
    </source>
</evidence>
<keyword evidence="4" id="KW-0808">Transferase</keyword>
<evidence type="ECO:0000256" key="2">
    <source>
        <dbReference type="ARBA" id="ARBA00022450"/>
    </source>
</evidence>
<evidence type="ECO:0000256" key="4">
    <source>
        <dbReference type="ARBA" id="ARBA00022679"/>
    </source>
</evidence>
<dbReference type="GO" id="GO:0006633">
    <property type="term" value="P:fatty acid biosynthetic process"/>
    <property type="evidence" value="ECO:0007669"/>
    <property type="project" value="InterPro"/>
</dbReference>
<dbReference type="SMART" id="SM00822">
    <property type="entry name" value="PKS_KR"/>
    <property type="match status" value="1"/>
</dbReference>
<dbReference type="InterPro" id="IPR014031">
    <property type="entry name" value="Ketoacyl_synth_C"/>
</dbReference>
<dbReference type="Proteomes" id="UP000249619">
    <property type="component" value="Unassembled WGS sequence"/>
</dbReference>
<dbReference type="InterPro" id="IPR020807">
    <property type="entry name" value="PKS_DH"/>
</dbReference>
<dbReference type="STRING" id="183478.A0A364N6N0"/>
<evidence type="ECO:0000313" key="12">
    <source>
        <dbReference type="EMBL" id="RAR12984.1"/>
    </source>
</evidence>
<keyword evidence="7" id="KW-0511">Multifunctional enzyme</keyword>
<dbReference type="PROSITE" id="PS52019">
    <property type="entry name" value="PKS_MFAS_DH"/>
    <property type="match status" value="1"/>
</dbReference>
<dbReference type="InterPro" id="IPR016035">
    <property type="entry name" value="Acyl_Trfase/lysoPLipase"/>
</dbReference>
<accession>A0A364N6N0</accession>
<dbReference type="Pfam" id="PF16197">
    <property type="entry name" value="KAsynt_C_assoc"/>
    <property type="match status" value="1"/>
</dbReference>
<dbReference type="SUPFAM" id="SSF51735">
    <property type="entry name" value="NAD(P)-binding Rossmann-fold domains"/>
    <property type="match status" value="2"/>
</dbReference>
<keyword evidence="13" id="KW-1185">Reference proteome</keyword>
<dbReference type="CDD" id="cd00833">
    <property type="entry name" value="PKS"/>
    <property type="match status" value="1"/>
</dbReference>
<dbReference type="PANTHER" id="PTHR43775:SF20">
    <property type="entry name" value="HYBRID PKS-NRPS SYNTHETASE APDA"/>
    <property type="match status" value="1"/>
</dbReference>
<proteinExistence type="predicted"/>
<feature type="domain" description="Ketosynthase family 3 (KS3)" evidence="10">
    <location>
        <begin position="12"/>
        <end position="445"/>
    </location>
</feature>
<dbReference type="PROSITE" id="PS52004">
    <property type="entry name" value="KS3_2"/>
    <property type="match status" value="1"/>
</dbReference>
<keyword evidence="6" id="KW-0521">NADP</keyword>
<evidence type="ECO:0000256" key="6">
    <source>
        <dbReference type="ARBA" id="ARBA00022857"/>
    </source>
</evidence>
<dbReference type="InterPro" id="IPR020841">
    <property type="entry name" value="PKS_Beta-ketoAc_synthase_dom"/>
</dbReference>
<evidence type="ECO:0000256" key="5">
    <source>
        <dbReference type="ARBA" id="ARBA00022691"/>
    </source>
</evidence>
<reference evidence="13" key="1">
    <citation type="submission" date="2018-05" db="EMBL/GenBank/DDBJ databases">
        <title>Draft genome sequence of Stemphylium lycopersici strain CIDEFI 213.</title>
        <authorList>
            <person name="Medina R."/>
            <person name="Franco M.E.E."/>
            <person name="Lucentini C.G."/>
            <person name="Saparrat M.C.N."/>
            <person name="Balatti P.A."/>
        </authorList>
    </citation>
    <scope>NUCLEOTIDE SEQUENCE [LARGE SCALE GENOMIC DNA]</scope>
    <source>
        <strain evidence="13">CIDEFI 213</strain>
    </source>
</reference>
<dbReference type="Pfam" id="PF08659">
    <property type="entry name" value="KR"/>
    <property type="match status" value="1"/>
</dbReference>
<dbReference type="Pfam" id="PF21089">
    <property type="entry name" value="PKS_DH_N"/>
    <property type="match status" value="1"/>
</dbReference>
<dbReference type="InterPro" id="IPR049900">
    <property type="entry name" value="PKS_mFAS_DH"/>
</dbReference>
<feature type="compositionally biased region" description="Low complexity" evidence="9">
    <location>
        <begin position="2564"/>
        <end position="2577"/>
    </location>
</feature>
<feature type="region of interest" description="C-terminal hotdog fold" evidence="8">
    <location>
        <begin position="1112"/>
        <end position="1266"/>
    </location>
</feature>
<dbReference type="Pfam" id="PF00698">
    <property type="entry name" value="Acyl_transf_1"/>
    <property type="match status" value="1"/>
</dbReference>
<dbReference type="SUPFAM" id="SSF52151">
    <property type="entry name" value="FabD/lysophospholipase-like"/>
    <property type="match status" value="1"/>
</dbReference>
<dbReference type="SUPFAM" id="SSF47336">
    <property type="entry name" value="ACP-like"/>
    <property type="match status" value="1"/>
</dbReference>
<dbReference type="InterPro" id="IPR014043">
    <property type="entry name" value="Acyl_transferase_dom"/>
</dbReference>
<dbReference type="InterPro" id="IPR057326">
    <property type="entry name" value="KR_dom"/>
</dbReference>
<comment type="caution">
    <text evidence="12">The sequence shown here is derived from an EMBL/GenBank/DDBJ whole genome shotgun (WGS) entry which is preliminary data.</text>
</comment>
<dbReference type="Gene3D" id="3.10.129.110">
    <property type="entry name" value="Polyketide synthase dehydratase"/>
    <property type="match status" value="1"/>
</dbReference>
<dbReference type="SUPFAM" id="SSF53901">
    <property type="entry name" value="Thiolase-like"/>
    <property type="match status" value="1"/>
</dbReference>
<dbReference type="FunFam" id="3.40.47.10:FF:000019">
    <property type="entry name" value="Polyketide synthase type I"/>
    <property type="match status" value="1"/>
</dbReference>
<feature type="region of interest" description="Disordered" evidence="9">
    <location>
        <begin position="2492"/>
        <end position="2511"/>
    </location>
</feature>
<comment type="pathway">
    <text evidence="1">Mycotoxin biosynthesis.</text>
</comment>
<dbReference type="InterPro" id="IPR009081">
    <property type="entry name" value="PP-bd_ACP"/>
</dbReference>
<keyword evidence="3" id="KW-0597">Phosphoprotein</keyword>
<dbReference type="SMART" id="SM00825">
    <property type="entry name" value="PKS_KS"/>
    <property type="match status" value="1"/>
</dbReference>
<dbReference type="EMBL" id="QGDH01000042">
    <property type="protein sequence ID" value="RAR12984.1"/>
    <property type="molecule type" value="Genomic_DNA"/>
</dbReference>
<dbReference type="PROSITE" id="PS00606">
    <property type="entry name" value="KS3_1"/>
    <property type="match status" value="1"/>
</dbReference>
<feature type="active site" description="Proton donor; for dehydratase activity" evidence="8">
    <location>
        <position position="1172"/>
    </location>
</feature>
<protein>
    <submittedName>
        <fullName evidence="12">Polyketide synthase</fullName>
    </submittedName>
</protein>
<dbReference type="InterPro" id="IPR042104">
    <property type="entry name" value="PKS_dehydratase_sf"/>
</dbReference>
<dbReference type="SUPFAM" id="SSF55048">
    <property type="entry name" value="Probable ACP-binding domain of malonyl-CoA ACP transacylase"/>
    <property type="match status" value="1"/>
</dbReference>
<dbReference type="Pfam" id="PF14765">
    <property type="entry name" value="PS-DH"/>
    <property type="match status" value="1"/>
</dbReference>
<evidence type="ECO:0000256" key="8">
    <source>
        <dbReference type="PROSITE-ProRule" id="PRU01363"/>
    </source>
</evidence>
<dbReference type="InterPro" id="IPR013968">
    <property type="entry name" value="PKS_KR"/>
</dbReference>
<dbReference type="InterPro" id="IPR049552">
    <property type="entry name" value="PKS_DH_N"/>
</dbReference>
<dbReference type="Pfam" id="PF02801">
    <property type="entry name" value="Ketoacyl-synt_C"/>
    <property type="match status" value="1"/>
</dbReference>